<dbReference type="InterPro" id="IPR014001">
    <property type="entry name" value="Helicase_ATP-bd"/>
</dbReference>
<evidence type="ECO:0000259" key="3">
    <source>
        <dbReference type="PROSITE" id="PS51194"/>
    </source>
</evidence>
<dbReference type="SUPFAM" id="SSF52540">
    <property type="entry name" value="P-loop containing nucleoside triphosphate hydrolases"/>
    <property type="match status" value="2"/>
</dbReference>
<dbReference type="Pfam" id="PF00271">
    <property type="entry name" value="Helicase_C"/>
    <property type="match status" value="1"/>
</dbReference>
<evidence type="ECO:0000313" key="4">
    <source>
        <dbReference type="EMBL" id="MCG4618384.1"/>
    </source>
</evidence>
<keyword evidence="4" id="KW-0347">Helicase</keyword>
<dbReference type="PANTHER" id="PTHR45629:SF7">
    <property type="entry name" value="DNA EXCISION REPAIR PROTEIN ERCC-6-RELATED"/>
    <property type="match status" value="1"/>
</dbReference>
<dbReference type="AlphaFoldDB" id="A0AAJ1EXS7"/>
<reference evidence="4" key="1">
    <citation type="submission" date="2022-01" db="EMBL/GenBank/DDBJ databases">
        <title>Collection of gut derived symbiotic bacterial strains cultured from healthy donors.</title>
        <authorList>
            <person name="Lin H."/>
            <person name="Kohout C."/>
            <person name="Waligurski E."/>
            <person name="Pamer E.G."/>
        </authorList>
    </citation>
    <scope>NUCLEOTIDE SEQUENCE</scope>
    <source>
        <strain evidence="4">DFI.7.46</strain>
    </source>
</reference>
<dbReference type="Gene3D" id="3.40.50.10810">
    <property type="entry name" value="Tandem AAA-ATPase domain"/>
    <property type="match status" value="1"/>
</dbReference>
<name>A0AAJ1EXS7_9ACTO</name>
<evidence type="ECO:0000259" key="2">
    <source>
        <dbReference type="PROSITE" id="PS51192"/>
    </source>
</evidence>
<comment type="caution">
    <text evidence="4">The sequence shown here is derived from an EMBL/GenBank/DDBJ whole genome shotgun (WGS) entry which is preliminary data.</text>
</comment>
<dbReference type="InterPro" id="IPR038718">
    <property type="entry name" value="SNF2-like_sf"/>
</dbReference>
<dbReference type="GO" id="GO:0004386">
    <property type="term" value="F:helicase activity"/>
    <property type="evidence" value="ECO:0007669"/>
    <property type="project" value="UniProtKB-KW"/>
</dbReference>
<dbReference type="GO" id="GO:0005524">
    <property type="term" value="F:ATP binding"/>
    <property type="evidence" value="ECO:0007669"/>
    <property type="project" value="InterPro"/>
</dbReference>
<dbReference type="PROSITE" id="PS51192">
    <property type="entry name" value="HELICASE_ATP_BIND_1"/>
    <property type="match status" value="1"/>
</dbReference>
<gene>
    <name evidence="4" type="ORF">L0M99_07765</name>
</gene>
<dbReference type="PANTHER" id="PTHR45629">
    <property type="entry name" value="SNF2/RAD54 FAMILY MEMBER"/>
    <property type="match status" value="1"/>
</dbReference>
<dbReference type="InterPro" id="IPR027417">
    <property type="entry name" value="P-loop_NTPase"/>
</dbReference>
<dbReference type="Proteomes" id="UP001200537">
    <property type="component" value="Unassembled WGS sequence"/>
</dbReference>
<dbReference type="InterPro" id="IPR050496">
    <property type="entry name" value="SNF2_RAD54_helicase_repair"/>
</dbReference>
<dbReference type="PROSITE" id="PS51194">
    <property type="entry name" value="HELICASE_CTER"/>
    <property type="match status" value="1"/>
</dbReference>
<keyword evidence="4" id="KW-0067">ATP-binding</keyword>
<sequence>MSNNDQEPAWRRLIAAMFTSPHPKVTPGADLGLCIELDGSFHPLRRDVSGTWTRNRASWRDLCQTKWESVSAGLDRTQLSCLRQVAGLLEKSPQRLSLEEGAQVSPAIRTLARAGFSFALGTEPLTPLRFSPILARPFLDICAPGDVALRFGIDFSAGNDPAGRTVAATCVAAGLELVASAELGYFAFWDDRFGPVNRVLGAKPVRVPQADLTDFLLQDFPRLSESFPVYSLDNSFEFPKYRYLLEVGTSREDDLYRIYLRAMRELEGERIETSAPLDQISQLKSQVTKWLRRQEGVFTFDSFLSCPAHRINQLLDELETVFEGQDLEVNRRGIPRSFSQRGGEIIVDLAPNTYGWFTPNVRLHLDDRDFSASEIAQIRERGGLIDSDTYLSEAELDRLSLLSERAGLNRRGIHPAIIDLSQILEGTQAQVRGLEAWKSRQLKLPPIAAPHTAKLREYQRTGVSWLLAQLTIGPGAVLADEMGLGKTLQILAAIKSLPTSNPVLVVAPTSVINVWESQAERFYPEMEVQALRSGTEIEEGFNGADLVVTSYGLLRRHAEAFLEPQWQGVICDEAQLVKNPRTQAWRVLADMRREWTICATGTPLENSLADLHAILSLAQPGTLLSREQFAALQLRGLSQVRSLVAPYMLRRTKAEVAPDLPPKIEQVLRVDLEPGHSVAYRELETQARHQVSGMLQSGDRMSILAALTALRRASLDLRLVGGRAGITSAKTSALVEQLQAIPGHKALVFSQFTSYLKLIKEALEEAGIKTVYLDGSTRRRDQVVKEFSEGDAQAFLISLRAGGTGLTLTAADYVFVMDPWWNPAVEEQAIDRAHRIGQERPVNVYRLVATGTIEEKVSQLQQCKRDLFSSVVPASSSITDLANALLLDSEQSVSSIS</sequence>
<proteinExistence type="predicted"/>
<dbReference type="RefSeq" id="WP_024058974.1">
    <property type="nucleotide sequence ID" value="NZ_JAGZVZ010000012.1"/>
</dbReference>
<organism evidence="4 5">
    <name type="scientific">Varibaculum cambriense</name>
    <dbReference type="NCBI Taxonomy" id="184870"/>
    <lineage>
        <taxon>Bacteria</taxon>
        <taxon>Bacillati</taxon>
        <taxon>Actinomycetota</taxon>
        <taxon>Actinomycetes</taxon>
        <taxon>Actinomycetales</taxon>
        <taxon>Actinomycetaceae</taxon>
        <taxon>Varibaculum</taxon>
    </lineage>
</organism>
<accession>A0AAJ1EXS7</accession>
<dbReference type="SMART" id="SM00487">
    <property type="entry name" value="DEXDc"/>
    <property type="match status" value="1"/>
</dbReference>
<keyword evidence="4" id="KW-0547">Nucleotide-binding</keyword>
<feature type="domain" description="Helicase C-terminal" evidence="3">
    <location>
        <begin position="733"/>
        <end position="882"/>
    </location>
</feature>
<dbReference type="InterPro" id="IPR049730">
    <property type="entry name" value="SNF2/RAD54-like_C"/>
</dbReference>
<dbReference type="EMBL" id="JAKNHJ010000015">
    <property type="protein sequence ID" value="MCG4618384.1"/>
    <property type="molecule type" value="Genomic_DNA"/>
</dbReference>
<dbReference type="InterPro" id="IPR000330">
    <property type="entry name" value="SNF2_N"/>
</dbReference>
<evidence type="ECO:0000256" key="1">
    <source>
        <dbReference type="ARBA" id="ARBA00022801"/>
    </source>
</evidence>
<dbReference type="CDD" id="cd18793">
    <property type="entry name" value="SF2_C_SNF"/>
    <property type="match status" value="1"/>
</dbReference>
<dbReference type="InterPro" id="IPR001650">
    <property type="entry name" value="Helicase_C-like"/>
</dbReference>
<dbReference type="Pfam" id="PF00176">
    <property type="entry name" value="SNF2-rel_dom"/>
    <property type="match status" value="1"/>
</dbReference>
<dbReference type="SMART" id="SM00490">
    <property type="entry name" value="HELICc"/>
    <property type="match status" value="1"/>
</dbReference>
<keyword evidence="1" id="KW-0378">Hydrolase</keyword>
<evidence type="ECO:0000313" key="5">
    <source>
        <dbReference type="Proteomes" id="UP001200537"/>
    </source>
</evidence>
<feature type="domain" description="Helicase ATP-binding" evidence="2">
    <location>
        <begin position="467"/>
        <end position="621"/>
    </location>
</feature>
<dbReference type="GO" id="GO:0016787">
    <property type="term" value="F:hydrolase activity"/>
    <property type="evidence" value="ECO:0007669"/>
    <property type="project" value="UniProtKB-KW"/>
</dbReference>
<dbReference type="Gene3D" id="3.40.50.300">
    <property type="entry name" value="P-loop containing nucleotide triphosphate hydrolases"/>
    <property type="match status" value="1"/>
</dbReference>
<protein>
    <submittedName>
        <fullName evidence="4">DEAD/DEAH box helicase</fullName>
    </submittedName>
</protein>